<reference evidence="9 10" key="1">
    <citation type="submission" date="2020-08" db="EMBL/GenBank/DDBJ databases">
        <title>Genomic Encyclopedia of Type Strains, Phase IV (KMG-IV): sequencing the most valuable type-strain genomes for metagenomic binning, comparative biology and taxonomic classification.</title>
        <authorList>
            <person name="Goeker M."/>
        </authorList>
    </citation>
    <scope>NUCLEOTIDE SEQUENCE [LARGE SCALE GENOMIC DNA]</scope>
    <source>
        <strain evidence="9 10">DSM 45385</strain>
    </source>
</reference>
<evidence type="ECO:0000256" key="6">
    <source>
        <dbReference type="ARBA" id="ARBA00023136"/>
    </source>
</evidence>
<dbReference type="Gene3D" id="1.10.3720.10">
    <property type="entry name" value="MetI-like"/>
    <property type="match status" value="1"/>
</dbReference>
<dbReference type="CDD" id="cd06261">
    <property type="entry name" value="TM_PBP2"/>
    <property type="match status" value="1"/>
</dbReference>
<feature type="transmembrane region" description="Helical" evidence="7">
    <location>
        <begin position="277"/>
        <end position="297"/>
    </location>
</feature>
<evidence type="ECO:0000256" key="7">
    <source>
        <dbReference type="RuleBase" id="RU363032"/>
    </source>
</evidence>
<sequence length="311" mass="34730">MTADARPLSAATGHRRRGKARRRWHSLHPYVFVAPSLFGVFAFLLLPVLIVFGLSLFDWELLSDPVFVGLDNYVAMAADGTVWSSLGVTVLYVLLCIPLQTVLALALAMLVNQKLRGIKFFRALFVIPWIATPMVLGLVWSWIFDPRDGAINRFLEVFGVTGPAWLSETSLALPAVALVSVWQNTGYNMLFFLAGLQGIPQELHDASSVDGATPRQRFFRVTLPLLNPTMFFVMVTNMIGAFQAFDTIYSMTAGGPSESTTVFNYKIFHTAFREFDFGYAATLSILLFLIILLVTMAQIRFFSKRTTYDLS</sequence>
<dbReference type="SUPFAM" id="SSF161098">
    <property type="entry name" value="MetI-like"/>
    <property type="match status" value="1"/>
</dbReference>
<dbReference type="PANTHER" id="PTHR30193:SF37">
    <property type="entry name" value="INNER MEMBRANE ABC TRANSPORTER PERMEASE PROTEIN YCJO"/>
    <property type="match status" value="1"/>
</dbReference>
<keyword evidence="5 7" id="KW-1133">Transmembrane helix</keyword>
<gene>
    <name evidence="9" type="ORF">HNR40_010174</name>
</gene>
<comment type="caution">
    <text evidence="9">The sequence shown here is derived from an EMBL/GenBank/DDBJ whole genome shotgun (WGS) entry which is preliminary data.</text>
</comment>
<keyword evidence="9" id="KW-0762">Sugar transport</keyword>
<keyword evidence="6 7" id="KW-0472">Membrane</keyword>
<comment type="subcellular location">
    <subcellularLocation>
        <location evidence="1 7">Cell membrane</location>
        <topology evidence="1 7">Multi-pass membrane protein</topology>
    </subcellularLocation>
</comment>
<feature type="transmembrane region" description="Helical" evidence="7">
    <location>
        <begin position="123"/>
        <end position="144"/>
    </location>
</feature>
<dbReference type="InterPro" id="IPR035906">
    <property type="entry name" value="MetI-like_sf"/>
</dbReference>
<feature type="transmembrane region" description="Helical" evidence="7">
    <location>
        <begin position="90"/>
        <end position="111"/>
    </location>
</feature>
<dbReference type="Pfam" id="PF00528">
    <property type="entry name" value="BPD_transp_1"/>
    <property type="match status" value="1"/>
</dbReference>
<comment type="similarity">
    <text evidence="7">Belongs to the binding-protein-dependent transport system permease family.</text>
</comment>
<organism evidence="9 10">
    <name type="scientific">Nonomuraea endophytica</name>
    <dbReference type="NCBI Taxonomy" id="714136"/>
    <lineage>
        <taxon>Bacteria</taxon>
        <taxon>Bacillati</taxon>
        <taxon>Actinomycetota</taxon>
        <taxon>Actinomycetes</taxon>
        <taxon>Streptosporangiales</taxon>
        <taxon>Streptosporangiaceae</taxon>
        <taxon>Nonomuraea</taxon>
    </lineage>
</organism>
<keyword evidence="3" id="KW-1003">Cell membrane</keyword>
<dbReference type="EMBL" id="JACHIN010000025">
    <property type="protein sequence ID" value="MBB5084663.1"/>
    <property type="molecule type" value="Genomic_DNA"/>
</dbReference>
<keyword evidence="2 7" id="KW-0813">Transport</keyword>
<feature type="transmembrane region" description="Helical" evidence="7">
    <location>
        <begin position="30"/>
        <end position="57"/>
    </location>
</feature>
<feature type="transmembrane region" description="Helical" evidence="7">
    <location>
        <begin position="225"/>
        <end position="245"/>
    </location>
</feature>
<protein>
    <submittedName>
        <fullName evidence="9">Multiple sugar transport system permease protein/sn-glycerol 3-phosphate transport system permease protein</fullName>
    </submittedName>
</protein>
<evidence type="ECO:0000259" key="8">
    <source>
        <dbReference type="PROSITE" id="PS50928"/>
    </source>
</evidence>
<dbReference type="AlphaFoldDB" id="A0A7W8AGX9"/>
<dbReference type="InterPro" id="IPR000515">
    <property type="entry name" value="MetI-like"/>
</dbReference>
<evidence type="ECO:0000313" key="10">
    <source>
        <dbReference type="Proteomes" id="UP000568380"/>
    </source>
</evidence>
<dbReference type="InterPro" id="IPR051393">
    <property type="entry name" value="ABC_transporter_permease"/>
</dbReference>
<dbReference type="GO" id="GO:0055085">
    <property type="term" value="P:transmembrane transport"/>
    <property type="evidence" value="ECO:0007669"/>
    <property type="project" value="InterPro"/>
</dbReference>
<name>A0A7W8AGX9_9ACTN</name>
<evidence type="ECO:0000256" key="4">
    <source>
        <dbReference type="ARBA" id="ARBA00022692"/>
    </source>
</evidence>
<keyword evidence="10" id="KW-1185">Reference proteome</keyword>
<dbReference type="Proteomes" id="UP000568380">
    <property type="component" value="Unassembled WGS sequence"/>
</dbReference>
<keyword evidence="4 7" id="KW-0812">Transmembrane</keyword>
<dbReference type="PROSITE" id="PS50928">
    <property type="entry name" value="ABC_TM1"/>
    <property type="match status" value="1"/>
</dbReference>
<feature type="domain" description="ABC transmembrane type-1" evidence="8">
    <location>
        <begin position="86"/>
        <end position="298"/>
    </location>
</feature>
<evidence type="ECO:0000256" key="3">
    <source>
        <dbReference type="ARBA" id="ARBA00022475"/>
    </source>
</evidence>
<proteinExistence type="inferred from homology"/>
<dbReference type="GO" id="GO:0005886">
    <property type="term" value="C:plasma membrane"/>
    <property type="evidence" value="ECO:0007669"/>
    <property type="project" value="UniProtKB-SubCell"/>
</dbReference>
<dbReference type="RefSeq" id="WP_221341821.1">
    <property type="nucleotide sequence ID" value="NZ_JACHIN010000025.1"/>
</dbReference>
<evidence type="ECO:0000313" key="9">
    <source>
        <dbReference type="EMBL" id="MBB5084663.1"/>
    </source>
</evidence>
<evidence type="ECO:0000256" key="1">
    <source>
        <dbReference type="ARBA" id="ARBA00004651"/>
    </source>
</evidence>
<feature type="transmembrane region" description="Helical" evidence="7">
    <location>
        <begin position="164"/>
        <end position="182"/>
    </location>
</feature>
<evidence type="ECO:0000256" key="5">
    <source>
        <dbReference type="ARBA" id="ARBA00022989"/>
    </source>
</evidence>
<dbReference type="PANTHER" id="PTHR30193">
    <property type="entry name" value="ABC TRANSPORTER PERMEASE PROTEIN"/>
    <property type="match status" value="1"/>
</dbReference>
<evidence type="ECO:0000256" key="2">
    <source>
        <dbReference type="ARBA" id="ARBA00022448"/>
    </source>
</evidence>
<accession>A0A7W8AGX9</accession>